<dbReference type="EMBL" id="CP042909">
    <property type="protein sequence ID" value="QJA05661.1"/>
    <property type="molecule type" value="Genomic_DNA"/>
</dbReference>
<accession>A0A6H1WR53</accession>
<dbReference type="Pfam" id="PF08668">
    <property type="entry name" value="HDOD"/>
    <property type="match status" value="1"/>
</dbReference>
<dbReference type="KEGG" id="tmai:FVE67_02080"/>
<feature type="domain" description="HDOD" evidence="1">
    <location>
        <begin position="46"/>
        <end position="241"/>
    </location>
</feature>
<organism evidence="2 3">
    <name type="scientific">Thermosulfurimonas marina</name>
    <dbReference type="NCBI Taxonomy" id="2047767"/>
    <lineage>
        <taxon>Bacteria</taxon>
        <taxon>Pseudomonadati</taxon>
        <taxon>Thermodesulfobacteriota</taxon>
        <taxon>Thermodesulfobacteria</taxon>
        <taxon>Thermodesulfobacteriales</taxon>
        <taxon>Thermodesulfobacteriaceae</taxon>
        <taxon>Thermosulfurimonas</taxon>
    </lineage>
</organism>
<dbReference type="Gene3D" id="1.10.3210.10">
    <property type="entry name" value="Hypothetical protein af1432"/>
    <property type="match status" value="1"/>
</dbReference>
<protein>
    <submittedName>
        <fullName evidence="2">HDOD domain-containing protein</fullName>
    </submittedName>
</protein>
<keyword evidence="3" id="KW-1185">Reference proteome</keyword>
<dbReference type="Proteomes" id="UP000501253">
    <property type="component" value="Chromosome"/>
</dbReference>
<dbReference type="PANTHER" id="PTHR33525:SF3">
    <property type="entry name" value="RIBONUCLEASE Y"/>
    <property type="match status" value="1"/>
</dbReference>
<reference evidence="2 3" key="1">
    <citation type="submission" date="2019-08" db="EMBL/GenBank/DDBJ databases">
        <title>Complete genome sequence of Thermosulfurimonas marina SU872T, an anaerobic thermophilic chemolithoautotrophic bacterium isolated from a shallow marine hydrothermal vent.</title>
        <authorList>
            <person name="Allioux M."/>
            <person name="Jebbar M."/>
            <person name="Slobodkina G."/>
            <person name="Slobodkin A."/>
            <person name="Moalic Y."/>
            <person name="Frolova A."/>
            <person name="Shao Z."/>
            <person name="Alain K."/>
        </authorList>
    </citation>
    <scope>NUCLEOTIDE SEQUENCE [LARGE SCALE GENOMIC DNA]</scope>
    <source>
        <strain evidence="2 3">SU872</strain>
    </source>
</reference>
<proteinExistence type="predicted"/>
<dbReference type="PROSITE" id="PS51833">
    <property type="entry name" value="HDOD"/>
    <property type="match status" value="1"/>
</dbReference>
<gene>
    <name evidence="2" type="ORF">FVE67_02080</name>
</gene>
<evidence type="ECO:0000313" key="3">
    <source>
        <dbReference type="Proteomes" id="UP000501253"/>
    </source>
</evidence>
<dbReference type="PANTHER" id="PTHR33525">
    <property type="match status" value="1"/>
</dbReference>
<dbReference type="SUPFAM" id="SSF109604">
    <property type="entry name" value="HD-domain/PDEase-like"/>
    <property type="match status" value="1"/>
</dbReference>
<name>A0A6H1WR53_9BACT</name>
<dbReference type="AlphaFoldDB" id="A0A6H1WR53"/>
<sequence length="325" mass="36219">MDTPEIFVYHTTALEVGGMLKFLKKVSQYATLVTGDFAKIFKDFSPPPLPQVVLQILERIAQPETTPAELAPLIEKDPALASRVLKLVNSAYFGLPRKVSRIREAVTLLGLKEIETLVLSYGVVKTLEDPEVEGFDLRVFWEDSLFRALFARETARHLDLDPEEAFAGALLEDVALPVLMTSWYEGYRKVYETWQDDRRRTLHEVEREMLSWDHAQAGAWVLRHWKLPDVLVCCVGLHTQSLAEVAEIGFLETPIGVVALAAKLPSVSGDLNPRKVLSEAPLLKLSPDTVKALAEKSLENFEEIAACLGLELHPPLQVVEALSAA</sequence>
<dbReference type="InterPro" id="IPR013976">
    <property type="entry name" value="HDOD"/>
</dbReference>
<evidence type="ECO:0000313" key="2">
    <source>
        <dbReference type="EMBL" id="QJA05661.1"/>
    </source>
</evidence>
<dbReference type="InterPro" id="IPR052340">
    <property type="entry name" value="RNase_Y/CdgJ"/>
</dbReference>
<evidence type="ECO:0000259" key="1">
    <source>
        <dbReference type="PROSITE" id="PS51833"/>
    </source>
</evidence>